<dbReference type="Proteomes" id="UP000297299">
    <property type="component" value="Unassembled WGS sequence"/>
</dbReference>
<gene>
    <name evidence="2" type="ORF">BOTCAL_0534g00070</name>
</gene>
<comment type="caution">
    <text evidence="2">The sequence shown here is derived from an EMBL/GenBank/DDBJ whole genome shotgun (WGS) entry which is preliminary data.</text>
</comment>
<sequence>MKRETPWAIDRAVSVEFSDSDYADQVVTSYACREFNEFRQPIILKPGIMEQEVKGNEVIQRWGLPTPCKCKARDNTADVIVSAIEFWNPFALLKLLDLSVSQFYWSISAHNMDFRVKRSWQFVRVTLKKRALSYHIHDDGRWQLLGSECWGIEGICTMDHRKENWYECDDAKCDRILAGRLGKSLPWHEENLKQVKFRCFITTKDGKWIEIDGLEAAGGNATVADKNSTPEQIPRQSDTDTKIKTVTANATNTEKTDQAHLQGTKKRKRAVE</sequence>
<evidence type="ECO:0000313" key="2">
    <source>
        <dbReference type="EMBL" id="TEY36932.1"/>
    </source>
</evidence>
<feature type="region of interest" description="Disordered" evidence="1">
    <location>
        <begin position="221"/>
        <end position="272"/>
    </location>
</feature>
<proteinExistence type="predicted"/>
<dbReference type="EMBL" id="PHWZ01000532">
    <property type="protein sequence ID" value="TEY36932.1"/>
    <property type="molecule type" value="Genomic_DNA"/>
</dbReference>
<protein>
    <submittedName>
        <fullName evidence="2">Uncharacterized protein</fullName>
    </submittedName>
</protein>
<feature type="compositionally biased region" description="Polar residues" evidence="1">
    <location>
        <begin position="244"/>
        <end position="253"/>
    </location>
</feature>
<evidence type="ECO:0000313" key="3">
    <source>
        <dbReference type="Proteomes" id="UP000297299"/>
    </source>
</evidence>
<reference evidence="2 3" key="1">
    <citation type="submission" date="2017-11" db="EMBL/GenBank/DDBJ databases">
        <title>Comparative genomics of Botrytis spp.</title>
        <authorList>
            <person name="Valero-Jimenez C.A."/>
            <person name="Tapia P."/>
            <person name="Veloso J."/>
            <person name="Silva-Moreno E."/>
            <person name="Staats M."/>
            <person name="Valdes J.H."/>
            <person name="Van Kan J.A.L."/>
        </authorList>
    </citation>
    <scope>NUCLEOTIDE SEQUENCE [LARGE SCALE GENOMIC DNA]</scope>
    <source>
        <strain evidence="2 3">MUCL2830</strain>
    </source>
</reference>
<dbReference type="OrthoDB" id="3515659at2759"/>
<keyword evidence="3" id="KW-1185">Reference proteome</keyword>
<name>A0A4Y8CN47_9HELO</name>
<feature type="compositionally biased region" description="Polar residues" evidence="1">
    <location>
        <begin position="225"/>
        <end position="236"/>
    </location>
</feature>
<dbReference type="AlphaFoldDB" id="A0A4Y8CN47"/>
<evidence type="ECO:0000256" key="1">
    <source>
        <dbReference type="SAM" id="MobiDB-lite"/>
    </source>
</evidence>
<feature type="compositionally biased region" description="Basic residues" evidence="1">
    <location>
        <begin position="263"/>
        <end position="272"/>
    </location>
</feature>
<accession>A0A4Y8CN47</accession>
<organism evidence="2 3">
    <name type="scientific">Botryotinia calthae</name>
    <dbReference type="NCBI Taxonomy" id="38488"/>
    <lineage>
        <taxon>Eukaryota</taxon>
        <taxon>Fungi</taxon>
        <taxon>Dikarya</taxon>
        <taxon>Ascomycota</taxon>
        <taxon>Pezizomycotina</taxon>
        <taxon>Leotiomycetes</taxon>
        <taxon>Helotiales</taxon>
        <taxon>Sclerotiniaceae</taxon>
        <taxon>Botryotinia</taxon>
    </lineage>
</organism>